<dbReference type="KEGG" id="mon:G8E03_04925"/>
<feature type="transmembrane region" description="Helical" evidence="9">
    <location>
        <begin position="70"/>
        <end position="89"/>
    </location>
</feature>
<organism evidence="10 11">
    <name type="scientific">Pontivivens nitratireducens</name>
    <dbReference type="NCBI Taxonomy" id="2758038"/>
    <lineage>
        <taxon>Bacteria</taxon>
        <taxon>Pseudomonadati</taxon>
        <taxon>Pseudomonadota</taxon>
        <taxon>Alphaproteobacteria</taxon>
        <taxon>Rhodobacterales</taxon>
        <taxon>Paracoccaceae</taxon>
        <taxon>Pontivivens</taxon>
    </lineage>
</organism>
<evidence type="ECO:0000256" key="5">
    <source>
        <dbReference type="ARBA" id="ARBA00022692"/>
    </source>
</evidence>
<protein>
    <recommendedName>
        <fullName evidence="12">Na(+) H(+) antiporter subunit F</fullName>
    </recommendedName>
</protein>
<keyword evidence="7 8" id="KW-0472">Membrane</keyword>
<keyword evidence="5 9" id="KW-0812">Transmembrane</keyword>
<dbReference type="RefSeq" id="WP_166189298.1">
    <property type="nucleotide sequence ID" value="NZ_CP049811.1"/>
</dbReference>
<keyword evidence="6 9" id="KW-1133">Transmembrane helix</keyword>
<evidence type="ECO:0000313" key="11">
    <source>
        <dbReference type="Proteomes" id="UP000500791"/>
    </source>
</evidence>
<comment type="similarity">
    <text evidence="2 8">Belongs to the CPA3 antiporters (TC 2.A.63) subunit F family.</text>
</comment>
<keyword evidence="8" id="KW-0050">Antiport</keyword>
<feature type="transmembrane region" description="Helical" evidence="9">
    <location>
        <begin position="12"/>
        <end position="32"/>
    </location>
</feature>
<keyword evidence="8" id="KW-0406">Ion transport</keyword>
<dbReference type="InterPro" id="IPR007208">
    <property type="entry name" value="MrpF/PhaF-like"/>
</dbReference>
<dbReference type="AlphaFoldDB" id="A0A6G7VJI6"/>
<evidence type="ECO:0000256" key="9">
    <source>
        <dbReference type="SAM" id="Phobius"/>
    </source>
</evidence>
<dbReference type="PANTHER" id="PTHR34702">
    <property type="entry name" value="NA(+)/H(+) ANTIPORTER SUBUNIT F1"/>
    <property type="match status" value="1"/>
</dbReference>
<keyword evidence="4 8" id="KW-1003">Cell membrane</keyword>
<evidence type="ECO:0000256" key="4">
    <source>
        <dbReference type="ARBA" id="ARBA00022475"/>
    </source>
</evidence>
<keyword evidence="11" id="KW-1185">Reference proteome</keyword>
<proteinExistence type="inferred from homology"/>
<evidence type="ECO:0000256" key="1">
    <source>
        <dbReference type="ARBA" id="ARBA00004651"/>
    </source>
</evidence>
<reference evidence="10 11" key="1">
    <citation type="submission" date="2020-03" db="EMBL/GenBank/DDBJ databases">
        <title>Complete genome sequence of Monaibacterium sp. ALG8 with diverse plasmids.</title>
        <authorList>
            <person name="Sun C."/>
        </authorList>
    </citation>
    <scope>NUCLEOTIDE SEQUENCE [LARGE SCALE GENOMIC DNA]</scope>
    <source>
        <strain evidence="10 11">ALG8</strain>
    </source>
</reference>
<evidence type="ECO:0000313" key="10">
    <source>
        <dbReference type="EMBL" id="QIK40164.1"/>
    </source>
</evidence>
<name>A0A6G7VJI6_9RHOB</name>
<dbReference type="PIRSF" id="PIRSF028784">
    <property type="entry name" value="MrpF"/>
    <property type="match status" value="1"/>
</dbReference>
<evidence type="ECO:0000256" key="7">
    <source>
        <dbReference type="ARBA" id="ARBA00023136"/>
    </source>
</evidence>
<sequence length="103" mass="10777">MIFLGLSLSGPLGWALTISAGMIMVASTLIVWRLLSGPSLSDRVVALDTLSLLLVSFIVIFSVASGVSAYLDAALVLSLVAFLSTVAFARFIERTIAQGGTDE</sequence>
<dbReference type="PANTHER" id="PTHR34702:SF1">
    <property type="entry name" value="NA(+)_H(+) ANTIPORTER SUBUNIT F"/>
    <property type="match status" value="1"/>
</dbReference>
<dbReference type="GO" id="GO:0015385">
    <property type="term" value="F:sodium:proton antiporter activity"/>
    <property type="evidence" value="ECO:0007669"/>
    <property type="project" value="TreeGrafter"/>
</dbReference>
<evidence type="ECO:0000256" key="6">
    <source>
        <dbReference type="ARBA" id="ARBA00022989"/>
    </source>
</evidence>
<evidence type="ECO:0000256" key="3">
    <source>
        <dbReference type="ARBA" id="ARBA00022448"/>
    </source>
</evidence>
<dbReference type="EMBL" id="CP049811">
    <property type="protein sequence ID" value="QIK40164.1"/>
    <property type="molecule type" value="Genomic_DNA"/>
</dbReference>
<dbReference type="Proteomes" id="UP000500791">
    <property type="component" value="Chromosome"/>
</dbReference>
<keyword evidence="3 8" id="KW-0813">Transport</keyword>
<gene>
    <name evidence="10" type="ORF">G8E03_04925</name>
</gene>
<accession>A0A6G7VJI6</accession>
<evidence type="ECO:0000256" key="8">
    <source>
        <dbReference type="PIRNR" id="PIRNR028784"/>
    </source>
</evidence>
<dbReference type="GO" id="GO:0005886">
    <property type="term" value="C:plasma membrane"/>
    <property type="evidence" value="ECO:0007669"/>
    <property type="project" value="UniProtKB-SubCell"/>
</dbReference>
<dbReference type="Pfam" id="PF04066">
    <property type="entry name" value="MrpF_PhaF"/>
    <property type="match status" value="1"/>
</dbReference>
<evidence type="ECO:0000256" key="2">
    <source>
        <dbReference type="ARBA" id="ARBA00009212"/>
    </source>
</evidence>
<feature type="transmembrane region" description="Helical" evidence="9">
    <location>
        <begin position="44"/>
        <end position="64"/>
    </location>
</feature>
<evidence type="ECO:0008006" key="12">
    <source>
        <dbReference type="Google" id="ProtNLM"/>
    </source>
</evidence>
<comment type="subcellular location">
    <subcellularLocation>
        <location evidence="1 8">Cell membrane</location>
        <topology evidence="1 8">Multi-pass membrane protein</topology>
    </subcellularLocation>
</comment>